<reference evidence="2" key="1">
    <citation type="journal article" date="2014" name="J. Antimicrob. Chemother.">
        <title>Complete sequences of a novel blaNDM-1-harbouring plasmid from Providencia rettgeri and an FII-type plasmid from Klebsiella pneumoniae identified in Canada.</title>
        <authorList>
            <consortium name="Canadian Nosocomial Infection Surveillance Program"/>
            <person name="Mataseje L.F."/>
            <person name="Boyd D.A."/>
            <person name="Lefebvre B."/>
            <person name="Bryce E."/>
            <person name="Embree J."/>
            <person name="Gravel D."/>
            <person name="Katz K."/>
            <person name="Kibsey P."/>
            <person name="Kuhn M."/>
            <person name="Langley J."/>
            <person name="Mitchell R."/>
            <person name="Roscoe D."/>
            <person name="Simor A."/>
            <person name="Taylor G."/>
            <person name="Thomas E."/>
            <person name="Turgeon N."/>
            <person name="Mulvey M.R."/>
        </authorList>
    </citation>
    <scope>NUCLEOTIDE SEQUENCE</scope>
    <source>
        <strain evidence="2">09ACRGNY2001</strain>
        <plasmid evidence="2">pPrY2001</plasmid>
    </source>
</reference>
<feature type="transmembrane region" description="Helical" evidence="1">
    <location>
        <begin position="48"/>
        <end position="70"/>
    </location>
</feature>
<feature type="transmembrane region" description="Helical" evidence="1">
    <location>
        <begin position="82"/>
        <end position="103"/>
    </location>
</feature>
<sequence length="253" mass="28808">MIRNAWHFGFDSAYVFKVQWFRFGGSVAHLNAARFLGNNLNNLIRDNIATIVAVFITGISLGAFFIKFHSGLSNEQSDWGSFGSYIGGVLGPLFAFLAFRAGLENLKFVKNQQISSETLIAIRAYEKDLKGLYEMVVTCDEPWHWTYDMGGEYAGLKELPLSTLLKSDSLDWEYHLSVLKESPKLRRQPDGSLFQDNEIWLQALNASNGLFRYIDLYQKQGGDQSIIDYYTSAYEVTYNRLIHSEIVQTHTNV</sequence>
<name>U5N3F1_PRORE</name>
<evidence type="ECO:0000313" key="2">
    <source>
        <dbReference type="EMBL" id="AGX85716.1"/>
    </source>
</evidence>
<keyword evidence="1" id="KW-0812">Transmembrane</keyword>
<dbReference type="AlphaFoldDB" id="U5N3F1"/>
<proteinExistence type="predicted"/>
<keyword evidence="1" id="KW-0472">Membrane</keyword>
<dbReference type="RefSeq" id="WP_023159968.1">
    <property type="nucleotide sequence ID" value="NC_022589.1"/>
</dbReference>
<gene>
    <name evidence="2" type="ORF">09AY2001NDM_086</name>
</gene>
<organism evidence="2">
    <name type="scientific">Providencia rettgeri</name>
    <dbReference type="NCBI Taxonomy" id="587"/>
    <lineage>
        <taxon>Bacteria</taxon>
        <taxon>Pseudomonadati</taxon>
        <taxon>Pseudomonadota</taxon>
        <taxon>Gammaproteobacteria</taxon>
        <taxon>Enterobacterales</taxon>
        <taxon>Morganellaceae</taxon>
        <taxon>Providencia</taxon>
    </lineage>
</organism>
<geneLocation type="plasmid" evidence="2">
    <name>pPrY2001</name>
</geneLocation>
<protein>
    <submittedName>
        <fullName evidence="2">Uncharacterized protein</fullName>
    </submittedName>
</protein>
<evidence type="ECO:0000256" key="1">
    <source>
        <dbReference type="SAM" id="Phobius"/>
    </source>
</evidence>
<keyword evidence="1" id="KW-1133">Transmembrane helix</keyword>
<accession>U5N3F1</accession>
<keyword evidence="2" id="KW-0614">Plasmid</keyword>
<dbReference type="EMBL" id="KF295828">
    <property type="protein sequence ID" value="AGX85716.1"/>
    <property type="molecule type" value="Genomic_DNA"/>
</dbReference>